<keyword evidence="2" id="KW-1185">Reference proteome</keyword>
<organism evidence="1 2">
    <name type="scientific">Ligilactobacillus equi DPC 6820</name>
    <dbReference type="NCBI Taxonomy" id="1392007"/>
    <lineage>
        <taxon>Bacteria</taxon>
        <taxon>Bacillati</taxon>
        <taxon>Bacillota</taxon>
        <taxon>Bacilli</taxon>
        <taxon>Lactobacillales</taxon>
        <taxon>Lactobacillaceae</taxon>
        <taxon>Ligilactobacillus</taxon>
    </lineage>
</organism>
<sequence>MIGKNVNDVILTADYQVEGQEVMTVQDEVFTKYQACDLQNISQNDFENYFKQNTMVKGQNLGYNDTLAEMIYAKSWIARAVAKWLKNAVAKSEAKGKPDLNLLFNYNMPFRAIGKMTRGLIDQDMVIAILRIINGHFWSGSKGYFHNQKRNKARNKADTWYEEGK</sequence>
<proteinExistence type="predicted"/>
<reference evidence="1 2" key="1">
    <citation type="journal article" date="2014" name="Genome Announc.">
        <title>The Genome of the Predominant Equine Lactobacillus Species, Lactobacillus equi, Is Reflective of Its Lifestyle Adaptations to an Herbivorous Host.</title>
        <authorList>
            <person name="O'Donnell M.M."/>
            <person name="Harris H.M."/>
            <person name="O'Toole P.W."/>
            <person name="Ross R.P."/>
        </authorList>
    </citation>
    <scope>NUCLEOTIDE SEQUENCE [LARGE SCALE GENOMIC DNA]</scope>
    <source>
        <strain evidence="1 2">DPC 6820</strain>
    </source>
</reference>
<name>V7HUL0_9LACO</name>
<dbReference type="EMBL" id="AWWH01000169">
    <property type="protein sequence ID" value="ETA73597.1"/>
    <property type="molecule type" value="Genomic_DNA"/>
</dbReference>
<dbReference type="PATRIC" id="fig|1392007.3.peg.1587"/>
<protein>
    <submittedName>
        <fullName evidence="1">Glucocerebrosidase</fullName>
    </submittedName>
</protein>
<evidence type="ECO:0000313" key="1">
    <source>
        <dbReference type="EMBL" id="ETA73597.1"/>
    </source>
</evidence>
<dbReference type="AlphaFoldDB" id="V7HUL0"/>
<accession>V7HUL0</accession>
<gene>
    <name evidence="1" type="ORF">LEQ_1223c</name>
</gene>
<evidence type="ECO:0000313" key="2">
    <source>
        <dbReference type="Proteomes" id="UP000018559"/>
    </source>
</evidence>
<dbReference type="Proteomes" id="UP000018559">
    <property type="component" value="Unassembled WGS sequence"/>
</dbReference>
<comment type="caution">
    <text evidence="1">The sequence shown here is derived from an EMBL/GenBank/DDBJ whole genome shotgun (WGS) entry which is preliminary data.</text>
</comment>